<reference evidence="2 3" key="1">
    <citation type="journal article" date="2011" name="J. Bacteriol.">
        <title>Draft genome sequence of Sporolactobacillus inulinus strain CASD, an efficient D-lactic acid-producing bacterium with high-concentration lactate tolerance capability.</title>
        <authorList>
            <person name="Yu B."/>
            <person name="Su F."/>
            <person name="Wang L."/>
            <person name="Xu K."/>
            <person name="Zhao B."/>
            <person name="Xu P."/>
        </authorList>
    </citation>
    <scope>NUCLEOTIDE SEQUENCE [LARGE SCALE GENOMIC DNA]</scope>
    <source>
        <strain evidence="2 3">CASD</strain>
    </source>
</reference>
<keyword evidence="1" id="KW-0472">Membrane</keyword>
<name>A0A0U1QMS7_9BACL</name>
<sequence>MNWQFLKDKKVIMGTCLLLILHTLGFMLAVTNNEYWGTVIVVATIISVLTIFRAIKVRNQE</sequence>
<keyword evidence="1" id="KW-0812">Transmembrane</keyword>
<gene>
    <name evidence="2" type="ORF">SINU_09710</name>
</gene>
<dbReference type="Proteomes" id="UP000035553">
    <property type="component" value="Unassembled WGS sequence"/>
</dbReference>
<proteinExistence type="predicted"/>
<dbReference type="RefSeq" id="WP_010027527.1">
    <property type="nucleotide sequence ID" value="NZ_AFVQ02000125.1"/>
</dbReference>
<dbReference type="STRING" id="1069536.SINU_09710"/>
<dbReference type="EMBL" id="AFVQ02000125">
    <property type="protein sequence ID" value="KLI02115.1"/>
    <property type="molecule type" value="Genomic_DNA"/>
</dbReference>
<feature type="transmembrane region" description="Helical" evidence="1">
    <location>
        <begin position="35"/>
        <end position="55"/>
    </location>
</feature>
<protein>
    <submittedName>
        <fullName evidence="2">Uncharacterized protein</fullName>
    </submittedName>
</protein>
<feature type="transmembrane region" description="Helical" evidence="1">
    <location>
        <begin position="12"/>
        <end position="29"/>
    </location>
</feature>
<evidence type="ECO:0000313" key="2">
    <source>
        <dbReference type="EMBL" id="KLI02115.1"/>
    </source>
</evidence>
<keyword evidence="1" id="KW-1133">Transmembrane helix</keyword>
<evidence type="ECO:0000313" key="3">
    <source>
        <dbReference type="Proteomes" id="UP000035553"/>
    </source>
</evidence>
<dbReference type="OrthoDB" id="2940849at2"/>
<keyword evidence="3" id="KW-1185">Reference proteome</keyword>
<organism evidence="2 3">
    <name type="scientific">Sporolactobacillus inulinus CASD</name>
    <dbReference type="NCBI Taxonomy" id="1069536"/>
    <lineage>
        <taxon>Bacteria</taxon>
        <taxon>Bacillati</taxon>
        <taxon>Bacillota</taxon>
        <taxon>Bacilli</taxon>
        <taxon>Bacillales</taxon>
        <taxon>Sporolactobacillaceae</taxon>
        <taxon>Sporolactobacillus</taxon>
    </lineage>
</organism>
<evidence type="ECO:0000256" key="1">
    <source>
        <dbReference type="SAM" id="Phobius"/>
    </source>
</evidence>
<comment type="caution">
    <text evidence="2">The sequence shown here is derived from an EMBL/GenBank/DDBJ whole genome shotgun (WGS) entry which is preliminary data.</text>
</comment>
<dbReference type="AlphaFoldDB" id="A0A0U1QMS7"/>
<accession>A0A0U1QMS7</accession>